<evidence type="ECO:0000256" key="2">
    <source>
        <dbReference type="ARBA" id="ARBA00022679"/>
    </source>
</evidence>
<evidence type="ECO:0000313" key="9">
    <source>
        <dbReference type="Proteomes" id="UP001279410"/>
    </source>
</evidence>
<feature type="compositionally biased region" description="Acidic residues" evidence="6">
    <location>
        <begin position="41"/>
        <end position="54"/>
    </location>
</feature>
<dbReference type="Proteomes" id="UP001279410">
    <property type="component" value="Unassembled WGS sequence"/>
</dbReference>
<feature type="region of interest" description="Disordered" evidence="6">
    <location>
        <begin position="194"/>
        <end position="214"/>
    </location>
</feature>
<sequence length="233" mass="26779">MGQVLTVGAVEQQRKRRVKEMIREELDFFKSRLASISKEPGEDDANVEEEEESDAAAVTLPSPEHQHDPATRTCTTAPPSPPPVPDTGWQMAGKYYDEDYEVTPDEKRKSRGDQIIKTFLSKQSPQRVDIAEVFADQCRENLELSPCKEIFSNCRKAVHDYLSGAPFADYQNSMYFDRFLQWKMLEVELTGKMSPAEAGEEEDKEKESPWHSRKQFEKISSRVVDNIREYTYA</sequence>
<reference evidence="8" key="1">
    <citation type="submission" date="2022-08" db="EMBL/GenBank/DDBJ databases">
        <title>Genome sequencing of akame (Lates japonicus).</title>
        <authorList>
            <person name="Hashiguchi Y."/>
            <person name="Takahashi H."/>
        </authorList>
    </citation>
    <scope>NUCLEOTIDE SEQUENCE</scope>
    <source>
        <strain evidence="8">Kochi</strain>
    </source>
</reference>
<dbReference type="SUPFAM" id="SSF48097">
    <property type="entry name" value="Regulator of G-protein signaling, RGS"/>
    <property type="match status" value="1"/>
</dbReference>
<keyword evidence="5" id="KW-0067">ATP-binding</keyword>
<gene>
    <name evidence="8" type="ORF">AKAME5_002388300</name>
</gene>
<evidence type="ECO:0000256" key="4">
    <source>
        <dbReference type="ARBA" id="ARBA00022777"/>
    </source>
</evidence>
<dbReference type="EMBL" id="BRZM01001098">
    <property type="protein sequence ID" value="GLD72558.1"/>
    <property type="molecule type" value="Genomic_DNA"/>
</dbReference>
<evidence type="ECO:0000313" key="8">
    <source>
        <dbReference type="EMBL" id="GLD72558.1"/>
    </source>
</evidence>
<dbReference type="Gene3D" id="1.10.167.10">
    <property type="entry name" value="Regulator of G-protein Signalling 4, domain 2"/>
    <property type="match status" value="1"/>
</dbReference>
<dbReference type="PROSITE" id="PS50132">
    <property type="entry name" value="RGS"/>
    <property type="match status" value="1"/>
</dbReference>
<keyword evidence="9" id="KW-1185">Reference proteome</keyword>
<comment type="caution">
    <text evidence="8">The sequence shown here is derived from an EMBL/GenBank/DDBJ whole genome shotgun (WGS) entry which is preliminary data.</text>
</comment>
<keyword evidence="4 8" id="KW-0418">Kinase</keyword>
<keyword evidence="3" id="KW-0547">Nucleotide-binding</keyword>
<feature type="domain" description="RGS" evidence="7">
    <location>
        <begin position="98"/>
        <end position="180"/>
    </location>
</feature>
<dbReference type="AlphaFoldDB" id="A0AAD3RKK8"/>
<protein>
    <submittedName>
        <fullName evidence="8">G protein-coupled receptor kinase 5</fullName>
    </submittedName>
</protein>
<evidence type="ECO:0000256" key="6">
    <source>
        <dbReference type="SAM" id="MobiDB-lite"/>
    </source>
</evidence>
<keyword evidence="8" id="KW-0675">Receptor</keyword>
<evidence type="ECO:0000259" key="7">
    <source>
        <dbReference type="PROSITE" id="PS50132"/>
    </source>
</evidence>
<evidence type="ECO:0000256" key="1">
    <source>
        <dbReference type="ARBA" id="ARBA00022527"/>
    </source>
</evidence>
<keyword evidence="2" id="KW-0808">Transferase</keyword>
<dbReference type="InterPro" id="IPR016137">
    <property type="entry name" value="RGS"/>
</dbReference>
<dbReference type="InterPro" id="IPR036305">
    <property type="entry name" value="RGS_sf"/>
</dbReference>
<dbReference type="InterPro" id="IPR044926">
    <property type="entry name" value="RGS_subdomain_2"/>
</dbReference>
<evidence type="ECO:0000256" key="3">
    <source>
        <dbReference type="ARBA" id="ARBA00022741"/>
    </source>
</evidence>
<dbReference type="GO" id="GO:0004674">
    <property type="term" value="F:protein serine/threonine kinase activity"/>
    <property type="evidence" value="ECO:0007669"/>
    <property type="project" value="UniProtKB-KW"/>
</dbReference>
<dbReference type="PANTHER" id="PTHR24355:SF26">
    <property type="entry name" value="G PROTEIN-COUPLED RECEPTOR KINASE"/>
    <property type="match status" value="1"/>
</dbReference>
<evidence type="ECO:0000256" key="5">
    <source>
        <dbReference type="ARBA" id="ARBA00022840"/>
    </source>
</evidence>
<accession>A0AAD3RKK8</accession>
<dbReference type="Pfam" id="PF00615">
    <property type="entry name" value="RGS"/>
    <property type="match status" value="1"/>
</dbReference>
<proteinExistence type="predicted"/>
<feature type="region of interest" description="Disordered" evidence="6">
    <location>
        <begin position="34"/>
        <end position="91"/>
    </location>
</feature>
<organism evidence="8 9">
    <name type="scientific">Lates japonicus</name>
    <name type="common">Japanese lates</name>
    <dbReference type="NCBI Taxonomy" id="270547"/>
    <lineage>
        <taxon>Eukaryota</taxon>
        <taxon>Metazoa</taxon>
        <taxon>Chordata</taxon>
        <taxon>Craniata</taxon>
        <taxon>Vertebrata</taxon>
        <taxon>Euteleostomi</taxon>
        <taxon>Actinopterygii</taxon>
        <taxon>Neopterygii</taxon>
        <taxon>Teleostei</taxon>
        <taxon>Neoteleostei</taxon>
        <taxon>Acanthomorphata</taxon>
        <taxon>Carangaria</taxon>
        <taxon>Carangaria incertae sedis</taxon>
        <taxon>Centropomidae</taxon>
        <taxon>Lates</taxon>
    </lineage>
</organism>
<dbReference type="GO" id="GO:0005737">
    <property type="term" value="C:cytoplasm"/>
    <property type="evidence" value="ECO:0007669"/>
    <property type="project" value="TreeGrafter"/>
</dbReference>
<dbReference type="GO" id="GO:0009966">
    <property type="term" value="P:regulation of signal transduction"/>
    <property type="evidence" value="ECO:0007669"/>
    <property type="project" value="TreeGrafter"/>
</dbReference>
<feature type="compositionally biased region" description="Basic and acidic residues" evidence="6">
    <location>
        <begin position="205"/>
        <end position="214"/>
    </location>
</feature>
<dbReference type="GO" id="GO:0005524">
    <property type="term" value="F:ATP binding"/>
    <property type="evidence" value="ECO:0007669"/>
    <property type="project" value="UniProtKB-KW"/>
</dbReference>
<dbReference type="PANTHER" id="PTHR24355">
    <property type="entry name" value="G PROTEIN-COUPLED RECEPTOR KINASE/RIBOSOMAL PROTEIN S6 KINASE"/>
    <property type="match status" value="1"/>
</dbReference>
<name>A0AAD3RKK8_LATJO</name>
<keyword evidence="1" id="KW-0723">Serine/threonine-protein kinase</keyword>
<dbReference type="SMART" id="SM00315">
    <property type="entry name" value="RGS"/>
    <property type="match status" value="1"/>
</dbReference>